<dbReference type="AlphaFoldDB" id="M2ZZH6"/>
<dbReference type="RefSeq" id="XP_007924933.1">
    <property type="nucleotide sequence ID" value="XM_007926742.1"/>
</dbReference>
<dbReference type="HOGENOM" id="CLU_2923690_0_0_1"/>
<dbReference type="Proteomes" id="UP000016932">
    <property type="component" value="Unassembled WGS sequence"/>
</dbReference>
<protein>
    <submittedName>
        <fullName evidence="1">Uncharacterized protein</fullName>
    </submittedName>
</protein>
<dbReference type="KEGG" id="pfj:MYCFIDRAFT_173322"/>
<dbReference type="EMBL" id="KB446557">
    <property type="protein sequence ID" value="EME84309.1"/>
    <property type="molecule type" value="Genomic_DNA"/>
</dbReference>
<keyword evidence="2" id="KW-1185">Reference proteome</keyword>
<proteinExistence type="predicted"/>
<gene>
    <name evidence="1" type="ORF">MYCFIDRAFT_173322</name>
</gene>
<accession>M2ZZH6</accession>
<dbReference type="VEuPathDB" id="FungiDB:MYCFIDRAFT_173322"/>
<name>M2ZZH6_PSEFD</name>
<reference evidence="1 2" key="1">
    <citation type="journal article" date="2012" name="PLoS Pathog.">
        <title>Diverse lifestyles and strategies of plant pathogenesis encoded in the genomes of eighteen Dothideomycetes fungi.</title>
        <authorList>
            <person name="Ohm R.A."/>
            <person name="Feau N."/>
            <person name="Henrissat B."/>
            <person name="Schoch C.L."/>
            <person name="Horwitz B.A."/>
            <person name="Barry K.W."/>
            <person name="Condon B.J."/>
            <person name="Copeland A.C."/>
            <person name="Dhillon B."/>
            <person name="Glaser F."/>
            <person name="Hesse C.N."/>
            <person name="Kosti I."/>
            <person name="LaButti K."/>
            <person name="Lindquist E.A."/>
            <person name="Lucas S."/>
            <person name="Salamov A.A."/>
            <person name="Bradshaw R.E."/>
            <person name="Ciuffetti L."/>
            <person name="Hamelin R.C."/>
            <person name="Kema G.H.J."/>
            <person name="Lawrence C."/>
            <person name="Scott J.A."/>
            <person name="Spatafora J.W."/>
            <person name="Turgeon B.G."/>
            <person name="de Wit P.J.G.M."/>
            <person name="Zhong S."/>
            <person name="Goodwin S.B."/>
            <person name="Grigoriev I.V."/>
        </authorList>
    </citation>
    <scope>NUCLEOTIDE SEQUENCE [LARGE SCALE GENOMIC DNA]</scope>
    <source>
        <strain evidence="1 2">CIRAD86</strain>
    </source>
</reference>
<dbReference type="GeneID" id="19332969"/>
<organism evidence="1 2">
    <name type="scientific">Pseudocercospora fijiensis (strain CIRAD86)</name>
    <name type="common">Black leaf streak disease fungus</name>
    <name type="synonym">Mycosphaerella fijiensis</name>
    <dbReference type="NCBI Taxonomy" id="383855"/>
    <lineage>
        <taxon>Eukaryota</taxon>
        <taxon>Fungi</taxon>
        <taxon>Dikarya</taxon>
        <taxon>Ascomycota</taxon>
        <taxon>Pezizomycotina</taxon>
        <taxon>Dothideomycetes</taxon>
        <taxon>Dothideomycetidae</taxon>
        <taxon>Mycosphaerellales</taxon>
        <taxon>Mycosphaerellaceae</taxon>
        <taxon>Pseudocercospora</taxon>
    </lineage>
</organism>
<evidence type="ECO:0000313" key="2">
    <source>
        <dbReference type="Proteomes" id="UP000016932"/>
    </source>
</evidence>
<evidence type="ECO:0000313" key="1">
    <source>
        <dbReference type="EMBL" id="EME84309.1"/>
    </source>
</evidence>
<sequence>MDQRVPCGHYRFRNNNGPYCLARRYTYGGSDDEVGLVVQGREVGYQRPSRCFLPRCGRRQL</sequence>